<accession>A0A4W5KYX7</accession>
<evidence type="ECO:0000313" key="1">
    <source>
        <dbReference type="Ensembl" id="ENSHHUP00000015575.1"/>
    </source>
</evidence>
<sequence>MANVLRNSALFGFSGVLSQLSIHSRHGRVCVSPCFSLHQRNNSTSPKVKVDLDSSTGKPLHSFFTCPKWHPVPYIRVDSPGPGGHRYSPHQGRQP</sequence>
<dbReference type="AlphaFoldDB" id="A0A4W5KYX7"/>
<protein>
    <submittedName>
        <fullName evidence="1">Uncharacterized protein</fullName>
    </submittedName>
</protein>
<evidence type="ECO:0000313" key="2">
    <source>
        <dbReference type="Proteomes" id="UP000314982"/>
    </source>
</evidence>
<dbReference type="Ensembl" id="ENSHHUT00000016127.1">
    <property type="protein sequence ID" value="ENSHHUP00000015575.1"/>
    <property type="gene ID" value="ENSHHUG00000009709.1"/>
</dbReference>
<reference evidence="1" key="3">
    <citation type="submission" date="2025-09" db="UniProtKB">
        <authorList>
            <consortium name="Ensembl"/>
        </authorList>
    </citation>
    <scope>IDENTIFICATION</scope>
</reference>
<keyword evidence="2" id="KW-1185">Reference proteome</keyword>
<reference evidence="1" key="2">
    <citation type="submission" date="2025-08" db="UniProtKB">
        <authorList>
            <consortium name="Ensembl"/>
        </authorList>
    </citation>
    <scope>IDENTIFICATION</scope>
</reference>
<reference evidence="2" key="1">
    <citation type="submission" date="2018-06" db="EMBL/GenBank/DDBJ databases">
        <title>Genome assembly of Danube salmon.</title>
        <authorList>
            <person name="Macqueen D.J."/>
            <person name="Gundappa M.K."/>
        </authorList>
    </citation>
    <scope>NUCLEOTIDE SEQUENCE [LARGE SCALE GENOMIC DNA]</scope>
</reference>
<dbReference type="STRING" id="62062.ENSHHUP00000015575"/>
<name>A0A4W5KYX7_9TELE</name>
<proteinExistence type="predicted"/>
<organism evidence="1 2">
    <name type="scientific">Hucho hucho</name>
    <name type="common">huchen</name>
    <dbReference type="NCBI Taxonomy" id="62062"/>
    <lineage>
        <taxon>Eukaryota</taxon>
        <taxon>Metazoa</taxon>
        <taxon>Chordata</taxon>
        <taxon>Craniata</taxon>
        <taxon>Vertebrata</taxon>
        <taxon>Euteleostomi</taxon>
        <taxon>Actinopterygii</taxon>
        <taxon>Neopterygii</taxon>
        <taxon>Teleostei</taxon>
        <taxon>Protacanthopterygii</taxon>
        <taxon>Salmoniformes</taxon>
        <taxon>Salmonidae</taxon>
        <taxon>Salmoninae</taxon>
        <taxon>Hucho</taxon>
    </lineage>
</organism>
<dbReference type="Proteomes" id="UP000314982">
    <property type="component" value="Unassembled WGS sequence"/>
</dbReference>